<gene>
    <name evidence="7" type="ORF">WNY58_00980</name>
</gene>
<comment type="similarity">
    <text evidence="2 6">Belongs to the GDT1 family.</text>
</comment>
<evidence type="ECO:0000313" key="8">
    <source>
        <dbReference type="Proteomes" id="UP001449225"/>
    </source>
</evidence>
<feature type="transmembrane region" description="Helical" evidence="6">
    <location>
        <begin position="39"/>
        <end position="62"/>
    </location>
</feature>
<dbReference type="RefSeq" id="WP_339892565.1">
    <property type="nucleotide sequence ID" value="NZ_CAXBCE010000059.1"/>
</dbReference>
<organism evidence="7 8">
    <name type="scientific">Neptuniibacter pectenicola</name>
    <dbReference type="NCBI Taxonomy" id="1806669"/>
    <lineage>
        <taxon>Bacteria</taxon>
        <taxon>Pseudomonadati</taxon>
        <taxon>Pseudomonadota</taxon>
        <taxon>Gammaproteobacteria</taxon>
        <taxon>Oceanospirillales</taxon>
        <taxon>Oceanospirillaceae</taxon>
        <taxon>Neptuniibacter</taxon>
    </lineage>
</organism>
<dbReference type="InterPro" id="IPR001727">
    <property type="entry name" value="GDT1-like"/>
</dbReference>
<evidence type="ECO:0000256" key="1">
    <source>
        <dbReference type="ARBA" id="ARBA00004141"/>
    </source>
</evidence>
<reference evidence="7 8" key="1">
    <citation type="submission" date="2024-03" db="EMBL/GenBank/DDBJ databases">
        <title>Community enrichment and isolation of bacterial strains for fucoidan degradation.</title>
        <authorList>
            <person name="Sichert A."/>
        </authorList>
    </citation>
    <scope>NUCLEOTIDE SEQUENCE [LARGE SCALE GENOMIC DNA]</scope>
    <source>
        <strain evidence="7 8">AS76</strain>
    </source>
</reference>
<keyword evidence="8" id="KW-1185">Reference proteome</keyword>
<keyword evidence="4 6" id="KW-1133">Transmembrane helix</keyword>
<dbReference type="PANTHER" id="PTHR12608:SF1">
    <property type="entry name" value="TRANSMEMBRANE PROTEIN 165"/>
    <property type="match status" value="1"/>
</dbReference>
<keyword evidence="5 6" id="KW-0472">Membrane</keyword>
<dbReference type="Proteomes" id="UP001449225">
    <property type="component" value="Unassembled WGS sequence"/>
</dbReference>
<evidence type="ECO:0000256" key="2">
    <source>
        <dbReference type="ARBA" id="ARBA00009190"/>
    </source>
</evidence>
<feature type="transmembrane region" description="Helical" evidence="6">
    <location>
        <begin position="98"/>
        <end position="114"/>
    </location>
</feature>
<evidence type="ECO:0000256" key="5">
    <source>
        <dbReference type="ARBA" id="ARBA00023136"/>
    </source>
</evidence>
<accession>A0ABU9TMK8</accession>
<evidence type="ECO:0000313" key="7">
    <source>
        <dbReference type="EMBL" id="MEM5534952.1"/>
    </source>
</evidence>
<evidence type="ECO:0000256" key="3">
    <source>
        <dbReference type="ARBA" id="ARBA00022692"/>
    </source>
</evidence>
<feature type="transmembrane region" description="Helical" evidence="6">
    <location>
        <begin position="166"/>
        <end position="187"/>
    </location>
</feature>
<feature type="transmembrane region" description="Helical" evidence="6">
    <location>
        <begin position="68"/>
        <end position="86"/>
    </location>
</feature>
<sequence>MELIEPFVKVFLLVFLAEFGDKSQLVCMTLSARYRATPVLVGSVLAFSVLNALAAVFGAALSAYLPQALIFFTVGLLFFVFGVQSFMAGDDEGEERVTVGKHLVVSVFVLIFLAELGDKTQLAIAGMAAVEQAWVVWLAGTVALGLTTVIGIGCGRVLLTRVPIALIHRGAGILFMLFAGIAFFQLYQSLI</sequence>
<dbReference type="EMBL" id="JBBMRA010000001">
    <property type="protein sequence ID" value="MEM5534952.1"/>
    <property type="molecule type" value="Genomic_DNA"/>
</dbReference>
<evidence type="ECO:0000256" key="4">
    <source>
        <dbReference type="ARBA" id="ARBA00022989"/>
    </source>
</evidence>
<dbReference type="Pfam" id="PF01169">
    <property type="entry name" value="GDT1"/>
    <property type="match status" value="2"/>
</dbReference>
<dbReference type="PANTHER" id="PTHR12608">
    <property type="entry name" value="TRANSMEMBRANE PROTEIN HTP-1 RELATED"/>
    <property type="match status" value="1"/>
</dbReference>
<name>A0ABU9TMK8_9GAMM</name>
<comment type="caution">
    <text evidence="7">The sequence shown here is derived from an EMBL/GenBank/DDBJ whole genome shotgun (WGS) entry which is preliminary data.</text>
</comment>
<protein>
    <recommendedName>
        <fullName evidence="6">GDT1 family protein</fullName>
    </recommendedName>
</protein>
<proteinExistence type="inferred from homology"/>
<feature type="transmembrane region" description="Helical" evidence="6">
    <location>
        <begin position="134"/>
        <end position="159"/>
    </location>
</feature>
<evidence type="ECO:0000256" key="6">
    <source>
        <dbReference type="RuleBase" id="RU365102"/>
    </source>
</evidence>
<comment type="subcellular location">
    <subcellularLocation>
        <location evidence="1 6">Membrane</location>
        <topology evidence="1 6">Multi-pass membrane protein</topology>
    </subcellularLocation>
</comment>
<keyword evidence="3 6" id="KW-0812">Transmembrane</keyword>